<keyword evidence="3" id="KW-0029">Amino-acid transport</keyword>
<dbReference type="GO" id="GO:0006865">
    <property type="term" value="P:amino acid transport"/>
    <property type="evidence" value="ECO:0007669"/>
    <property type="project" value="UniProtKB-KW"/>
</dbReference>
<feature type="signal peptide" evidence="4">
    <location>
        <begin position="1"/>
        <end position="23"/>
    </location>
</feature>
<keyword evidence="7" id="KW-1185">Reference proteome</keyword>
<dbReference type="Gene3D" id="3.40.50.2300">
    <property type="match status" value="2"/>
</dbReference>
<feature type="domain" description="Leucine-binding protein" evidence="5">
    <location>
        <begin position="26"/>
        <end position="351"/>
    </location>
</feature>
<evidence type="ECO:0000256" key="2">
    <source>
        <dbReference type="ARBA" id="ARBA00022729"/>
    </source>
</evidence>
<dbReference type="InterPro" id="IPR028082">
    <property type="entry name" value="Peripla_BP_I"/>
</dbReference>
<keyword evidence="2 4" id="KW-0732">Signal</keyword>
<proteinExistence type="inferred from homology"/>
<organism evidence="6 7">
    <name type="scientific">Gemmobacter megaterium</name>
    <dbReference type="NCBI Taxonomy" id="1086013"/>
    <lineage>
        <taxon>Bacteria</taxon>
        <taxon>Pseudomonadati</taxon>
        <taxon>Pseudomonadota</taxon>
        <taxon>Alphaproteobacteria</taxon>
        <taxon>Rhodobacterales</taxon>
        <taxon>Paracoccaceae</taxon>
        <taxon>Gemmobacter</taxon>
    </lineage>
</organism>
<dbReference type="AlphaFoldDB" id="A0A1N7N248"/>
<dbReference type="PANTHER" id="PTHR30483:SF6">
    <property type="entry name" value="PERIPLASMIC BINDING PROTEIN OF ABC TRANSPORTER FOR NATURAL AMINO ACIDS"/>
    <property type="match status" value="1"/>
</dbReference>
<evidence type="ECO:0000259" key="5">
    <source>
        <dbReference type="Pfam" id="PF13458"/>
    </source>
</evidence>
<dbReference type="InterPro" id="IPR051010">
    <property type="entry name" value="BCAA_transport"/>
</dbReference>
<name>A0A1N7N248_9RHOB</name>
<evidence type="ECO:0000256" key="3">
    <source>
        <dbReference type="ARBA" id="ARBA00022970"/>
    </source>
</evidence>
<dbReference type="PANTHER" id="PTHR30483">
    <property type="entry name" value="LEUCINE-SPECIFIC-BINDING PROTEIN"/>
    <property type="match status" value="1"/>
</dbReference>
<dbReference type="Pfam" id="PF13458">
    <property type="entry name" value="Peripla_BP_6"/>
    <property type="match status" value="1"/>
</dbReference>
<dbReference type="Proteomes" id="UP000186141">
    <property type="component" value="Unassembled WGS sequence"/>
</dbReference>
<dbReference type="SUPFAM" id="SSF53822">
    <property type="entry name" value="Periplasmic binding protein-like I"/>
    <property type="match status" value="1"/>
</dbReference>
<sequence length="382" mass="39723">MKTMKRTGLGVAMTLALPAAAIADDLRIGIAASLTGAYAPYAEVEGARCMADRLNAAGQGPKIELMIEDTRSEPQLSVTIAQKFLDRGAQVVTGIPFPDSLIPIAQIAEATGATVFSAPNTQVEMQIAGFENFIAGAVPDPVNGAATAEAAYAAGARNVVLLKSADAGSWSEMLPEWFGQSFEHLGGTVSGRLSHSIGTSDWSPQIAQIRAMSPAPDAVMISSVLPDIGILIRQLRANGFNGLVIGSDGFDDPSLEGTVTDPATLEQVIFGTHGPTGTGGRIDDFLADCRSKGFAVQGIFDALGADMVLQTHAAAMRAGSVDPVAIRQALRAEGGNPGITAEVISYAENGGAPVKTVPVIGFRNGKRVVLQDRVPAFVPDWR</sequence>
<keyword evidence="3" id="KW-0813">Transport</keyword>
<dbReference type="EMBL" id="FTOT01000003">
    <property type="protein sequence ID" value="SIS92271.1"/>
    <property type="molecule type" value="Genomic_DNA"/>
</dbReference>
<reference evidence="6 7" key="1">
    <citation type="submission" date="2017-01" db="EMBL/GenBank/DDBJ databases">
        <authorList>
            <person name="Mah S.A."/>
            <person name="Swanson W.J."/>
            <person name="Moy G.W."/>
            <person name="Vacquier V.D."/>
        </authorList>
    </citation>
    <scope>NUCLEOTIDE SEQUENCE [LARGE SCALE GENOMIC DNA]</scope>
    <source>
        <strain evidence="6 7">DSM 26375</strain>
    </source>
</reference>
<comment type="similarity">
    <text evidence="1">Belongs to the leucine-binding protein family.</text>
</comment>
<dbReference type="STRING" id="1086013.SAMN05421774_10353"/>
<evidence type="ECO:0000313" key="6">
    <source>
        <dbReference type="EMBL" id="SIS92271.1"/>
    </source>
</evidence>
<evidence type="ECO:0000256" key="1">
    <source>
        <dbReference type="ARBA" id="ARBA00010062"/>
    </source>
</evidence>
<feature type="chain" id="PRO_5013088685" evidence="4">
    <location>
        <begin position="24"/>
        <end position="382"/>
    </location>
</feature>
<accession>A0A1N7N248</accession>
<evidence type="ECO:0000313" key="7">
    <source>
        <dbReference type="Proteomes" id="UP000186141"/>
    </source>
</evidence>
<gene>
    <name evidence="6" type="ORF">SAMN05421774_10353</name>
</gene>
<evidence type="ECO:0000256" key="4">
    <source>
        <dbReference type="SAM" id="SignalP"/>
    </source>
</evidence>
<dbReference type="InterPro" id="IPR028081">
    <property type="entry name" value="Leu-bd"/>
</dbReference>
<protein>
    <submittedName>
        <fullName evidence="6">Amino acid/amide ABC transporter substrate-binding protein, HAAT family</fullName>
    </submittedName>
</protein>